<gene>
    <name evidence="2" type="ORF">M8523_11610</name>
</gene>
<dbReference type="GO" id="GO:0008168">
    <property type="term" value="F:methyltransferase activity"/>
    <property type="evidence" value="ECO:0007669"/>
    <property type="project" value="UniProtKB-KW"/>
</dbReference>
<dbReference type="InterPro" id="IPR041698">
    <property type="entry name" value="Methyltransf_25"/>
</dbReference>
<dbReference type="EMBL" id="JAMOIM010000006">
    <property type="protein sequence ID" value="MCW6508664.1"/>
    <property type="molecule type" value="Genomic_DNA"/>
</dbReference>
<evidence type="ECO:0000313" key="3">
    <source>
        <dbReference type="Proteomes" id="UP001165667"/>
    </source>
</evidence>
<evidence type="ECO:0000313" key="2">
    <source>
        <dbReference type="EMBL" id="MCW6508664.1"/>
    </source>
</evidence>
<keyword evidence="2" id="KW-0489">Methyltransferase</keyword>
<dbReference type="PANTHER" id="PTHR43591">
    <property type="entry name" value="METHYLTRANSFERASE"/>
    <property type="match status" value="1"/>
</dbReference>
<feature type="domain" description="Methyltransferase" evidence="1">
    <location>
        <begin position="47"/>
        <end position="147"/>
    </location>
</feature>
<name>A0AA41YV27_9HYPH</name>
<sequence>MGAAPVATALMDRIYRHQRFIYDITRRYYLLGRDQLIADLAPGQGSVLEIGCGTGRNLAAVARRYPAAHLYGLDVSAAMLQTANAAFTRRNLRGRIRTALADATAFDPQACFGQPKFDRIFFSYTLSMIPDWRAALEQAATRLAPGGRLMIVDFGQLDGYPSFMRRALFAWLRAFHVHPIASLPTTLAAMAGTHGLSLQCRPLFGGYAVAAVLQRADAAVAASH</sequence>
<dbReference type="Proteomes" id="UP001165667">
    <property type="component" value="Unassembled WGS sequence"/>
</dbReference>
<keyword evidence="3" id="KW-1185">Reference proteome</keyword>
<keyword evidence="2" id="KW-0808">Transferase</keyword>
<protein>
    <submittedName>
        <fullName evidence="2">Class I SAM-dependent methyltransferase</fullName>
    </submittedName>
</protein>
<evidence type="ECO:0000259" key="1">
    <source>
        <dbReference type="Pfam" id="PF13649"/>
    </source>
</evidence>
<dbReference type="Pfam" id="PF13649">
    <property type="entry name" value="Methyltransf_25"/>
    <property type="match status" value="1"/>
</dbReference>
<reference evidence="2" key="1">
    <citation type="submission" date="2022-05" db="EMBL/GenBank/DDBJ databases">
        <authorList>
            <person name="Pankratov T."/>
        </authorList>
    </citation>
    <scope>NUCLEOTIDE SEQUENCE</scope>
    <source>
        <strain evidence="2">BP6-180914</strain>
    </source>
</reference>
<accession>A0AA41YV27</accession>
<comment type="caution">
    <text evidence="2">The sequence shown here is derived from an EMBL/GenBank/DDBJ whole genome shotgun (WGS) entry which is preliminary data.</text>
</comment>
<dbReference type="Gene3D" id="3.40.50.150">
    <property type="entry name" value="Vaccinia Virus protein VP39"/>
    <property type="match status" value="1"/>
</dbReference>
<dbReference type="AlphaFoldDB" id="A0AA41YV27"/>
<dbReference type="InterPro" id="IPR029063">
    <property type="entry name" value="SAM-dependent_MTases_sf"/>
</dbReference>
<dbReference type="CDD" id="cd02440">
    <property type="entry name" value="AdoMet_MTases"/>
    <property type="match status" value="1"/>
</dbReference>
<organism evidence="2 3">
    <name type="scientific">Lichenifustis flavocetrariae</name>
    <dbReference type="NCBI Taxonomy" id="2949735"/>
    <lineage>
        <taxon>Bacteria</taxon>
        <taxon>Pseudomonadati</taxon>
        <taxon>Pseudomonadota</taxon>
        <taxon>Alphaproteobacteria</taxon>
        <taxon>Hyphomicrobiales</taxon>
        <taxon>Lichenihabitantaceae</taxon>
        <taxon>Lichenifustis</taxon>
    </lineage>
</organism>
<dbReference type="GO" id="GO:0032259">
    <property type="term" value="P:methylation"/>
    <property type="evidence" value="ECO:0007669"/>
    <property type="project" value="UniProtKB-KW"/>
</dbReference>
<dbReference type="SUPFAM" id="SSF53335">
    <property type="entry name" value="S-adenosyl-L-methionine-dependent methyltransferases"/>
    <property type="match status" value="1"/>
</dbReference>
<proteinExistence type="predicted"/>
<dbReference type="RefSeq" id="WP_282585030.1">
    <property type="nucleotide sequence ID" value="NZ_JAMOIM010000006.1"/>
</dbReference>